<keyword evidence="2" id="KW-1185">Reference proteome</keyword>
<proteinExistence type="predicted"/>
<gene>
    <name evidence="1" type="ORF">HNAJ_LOCUS6052</name>
</gene>
<evidence type="ECO:0000313" key="1">
    <source>
        <dbReference type="EMBL" id="VDO01912.1"/>
    </source>
</evidence>
<organism evidence="3">
    <name type="scientific">Rodentolepis nana</name>
    <name type="common">Dwarf tapeworm</name>
    <name type="synonym">Hymenolepis nana</name>
    <dbReference type="NCBI Taxonomy" id="102285"/>
    <lineage>
        <taxon>Eukaryota</taxon>
        <taxon>Metazoa</taxon>
        <taxon>Spiralia</taxon>
        <taxon>Lophotrochozoa</taxon>
        <taxon>Platyhelminthes</taxon>
        <taxon>Cestoda</taxon>
        <taxon>Eucestoda</taxon>
        <taxon>Cyclophyllidea</taxon>
        <taxon>Hymenolepididae</taxon>
        <taxon>Rodentolepis</taxon>
    </lineage>
</organism>
<accession>A0A0R3TG65</accession>
<reference evidence="3" key="1">
    <citation type="submission" date="2017-02" db="UniProtKB">
        <authorList>
            <consortium name="WormBaseParasite"/>
        </authorList>
    </citation>
    <scope>IDENTIFICATION</scope>
</reference>
<protein>
    <submittedName>
        <fullName evidence="3">Mab-21 domain-containing protein</fullName>
    </submittedName>
</protein>
<sequence>MRHPSNKLLECHYHSDKCLHLKVRNCPDISFLIHAPVRLVIYHFLNGTPLCKIALSSYNLTDAVMLLMPIISYAFEVPMPNLTIGLNPELHFKLLFDFGYHGTCEQILIKLYHKLIHYFEMYSPVSNHEITRVLEVIKHSTNDILDCQVHKEIFLYLSVKDCSEISFLITIPVDYPFQRLTVCQLSNGAPFGEVVQTNLTIMDVVMLLMAFVCNEFRKPMPGVAVQLNPELYQKWLYDFNNEGPFRSFLIS</sequence>
<dbReference type="WBParaSite" id="HNAJ_0000605601-mRNA-1">
    <property type="protein sequence ID" value="HNAJ_0000605601-mRNA-1"/>
    <property type="gene ID" value="HNAJ_0000605601"/>
</dbReference>
<dbReference type="Proteomes" id="UP000278807">
    <property type="component" value="Unassembled WGS sequence"/>
</dbReference>
<reference evidence="1 2" key="2">
    <citation type="submission" date="2018-11" db="EMBL/GenBank/DDBJ databases">
        <authorList>
            <consortium name="Pathogen Informatics"/>
        </authorList>
    </citation>
    <scope>NUCLEOTIDE SEQUENCE [LARGE SCALE GENOMIC DNA]</scope>
</reference>
<dbReference type="AlphaFoldDB" id="A0A0R3TG65"/>
<evidence type="ECO:0000313" key="3">
    <source>
        <dbReference type="WBParaSite" id="HNAJ_0000605601-mRNA-1"/>
    </source>
</evidence>
<evidence type="ECO:0000313" key="2">
    <source>
        <dbReference type="Proteomes" id="UP000278807"/>
    </source>
</evidence>
<name>A0A0R3TG65_RODNA</name>
<dbReference type="EMBL" id="UZAE01005940">
    <property type="protein sequence ID" value="VDO01912.1"/>
    <property type="molecule type" value="Genomic_DNA"/>
</dbReference>